<feature type="transmembrane region" description="Helical" evidence="7">
    <location>
        <begin position="734"/>
        <end position="755"/>
    </location>
</feature>
<feature type="transmembrane region" description="Helical" evidence="7">
    <location>
        <begin position="767"/>
        <end position="784"/>
    </location>
</feature>
<keyword evidence="2" id="KW-1003">Cell membrane</keyword>
<reference evidence="9 10" key="1">
    <citation type="journal article" date="2019" name="Anaerobe">
        <title>Detection of Robinsoniella peoriensis in multiple bone samples of a trauma patient.</title>
        <authorList>
            <person name="Schrottner P."/>
            <person name="Hartwich K."/>
            <person name="Bunk B."/>
            <person name="Schober I."/>
            <person name="Helbig S."/>
            <person name="Rudolph W.W."/>
            <person name="Gunzer F."/>
        </authorList>
    </citation>
    <scope>NUCLEOTIDE SEQUENCE [LARGE SCALE GENOMIC DNA]</scope>
    <source>
        <strain evidence="9 10">DSM 106044</strain>
    </source>
</reference>
<accession>A0A4U8QIH7</accession>
<keyword evidence="4 7" id="KW-1133">Transmembrane helix</keyword>
<comment type="subcellular location">
    <subcellularLocation>
        <location evidence="1">Cell membrane</location>
        <topology evidence="1">Multi-pass membrane protein</topology>
    </subcellularLocation>
</comment>
<feature type="transmembrane region" description="Helical" evidence="7">
    <location>
        <begin position="20"/>
        <end position="41"/>
    </location>
</feature>
<evidence type="ECO:0000256" key="5">
    <source>
        <dbReference type="ARBA" id="ARBA00023136"/>
    </source>
</evidence>
<feature type="transmembrane region" description="Helical" evidence="7">
    <location>
        <begin position="355"/>
        <end position="378"/>
    </location>
</feature>
<dbReference type="GO" id="GO:0005886">
    <property type="term" value="C:plasma membrane"/>
    <property type="evidence" value="ECO:0007669"/>
    <property type="project" value="UniProtKB-SubCell"/>
</dbReference>
<evidence type="ECO:0000313" key="9">
    <source>
        <dbReference type="EMBL" id="TLD01176.1"/>
    </source>
</evidence>
<feature type="transmembrane region" description="Helical" evidence="7">
    <location>
        <begin position="429"/>
        <end position="451"/>
    </location>
</feature>
<sequence length="865" mass="97993">MKASYKFSVRYIKFYKRQTLAILFSIVISVALMTGISSLVYSGERSNLEKDRTVYGDYHYYIKADSELIQEIRSKKKGEEYRITRLGVFEKKKVIQEPYIFSFIYADGEYFSIIKRKLLKGDYPAKPGEVMLDEYTMQNLNISNEIGRIVMLDGKEYTLCGVVSNRWATAVGGMEGFVSKDTKGDGGKQFLYIKFDEEKDLKRQRKAFQKEFHVPDGGMMVNDAVVSFFGDGQPSGFWMLMTTPGSNFTTALMYAQEEFNLTVNGVIIILCIFSSFIIYSIFHVSIMKRTSQYGILEALGIGDKDIFRLLFMELGLLFAMGYPIGSIIGNGIIGLSYSKFSNVFADADAVSKHFYISYKAVILGAVFLGILLFLISFISVRRLHRLSVVDVMKNSNHSKRRNRKSYSTNTVQMTDVISKKFMFARKGTFISILFSLSLGGIIFLCTTYVTVNTRHNNELSLKADDGLGSDYQIFLETSSLQDTIPEKSVSNIKKVPGVESAHPVNYFLGELEIARDTLQWKNFFPEIANDPNYLPDPRTMEYFNGICTERPDGGYGIKSNIYGYDSRMMAGLESYLLEGRINPLKMQEDNSVILRTLMDGQGYYDGLLIHPGDTITVKVPKSPDVPEEAVKFGDQEDWFLEKKFVVSAVVSRAMANNPYFIGNSGLDLIMTNRQMEENFGISGYNIISVKKGTGDSKEIVKGIKDQIYNLPRCLIKDYTAEIKLQNSYLEQKMIFFYGIAVILLMISLMHIMNSMSHLVLSRRHEFGILRAMGITDSGFLIMMLKEGLHYGVFASLLTVLVYLGLERLLLYLLTHVYLYINPNQRTNIWIIGGIIILNLIISVGAVFIPVKQVLGDSIIEEINRE</sequence>
<feature type="transmembrane region" description="Helical" evidence="7">
    <location>
        <begin position="826"/>
        <end position="848"/>
    </location>
</feature>
<evidence type="ECO:0000256" key="2">
    <source>
        <dbReference type="ARBA" id="ARBA00022475"/>
    </source>
</evidence>
<dbReference type="RefSeq" id="WP_138002370.1">
    <property type="nucleotide sequence ID" value="NZ_QGQD01000043.1"/>
</dbReference>
<evidence type="ECO:0000256" key="6">
    <source>
        <dbReference type="ARBA" id="ARBA00038076"/>
    </source>
</evidence>
<evidence type="ECO:0000256" key="4">
    <source>
        <dbReference type="ARBA" id="ARBA00022989"/>
    </source>
</evidence>
<name>A0A4U8QIH7_9FIRM</name>
<keyword evidence="3 7" id="KW-0812">Transmembrane</keyword>
<dbReference type="AlphaFoldDB" id="A0A4U8QIH7"/>
<dbReference type="Pfam" id="PF02687">
    <property type="entry name" value="FtsX"/>
    <property type="match status" value="2"/>
</dbReference>
<feature type="transmembrane region" description="Helical" evidence="7">
    <location>
        <begin position="790"/>
        <end position="814"/>
    </location>
</feature>
<dbReference type="EMBL" id="QGQD01000043">
    <property type="protein sequence ID" value="TLD01176.1"/>
    <property type="molecule type" value="Genomic_DNA"/>
</dbReference>
<comment type="caution">
    <text evidence="9">The sequence shown here is derived from an EMBL/GenBank/DDBJ whole genome shotgun (WGS) entry which is preliminary data.</text>
</comment>
<comment type="similarity">
    <text evidence="6">Belongs to the ABC-4 integral membrane protein family.</text>
</comment>
<feature type="domain" description="ABC3 transporter permease C-terminal" evidence="8">
    <location>
        <begin position="266"/>
        <end position="386"/>
    </location>
</feature>
<gene>
    <name evidence="9" type="ORF">DSM106044_01968</name>
</gene>
<feature type="transmembrane region" description="Helical" evidence="7">
    <location>
        <begin position="261"/>
        <end position="282"/>
    </location>
</feature>
<proteinExistence type="inferred from homology"/>
<evidence type="ECO:0000313" key="10">
    <source>
        <dbReference type="Proteomes" id="UP000306509"/>
    </source>
</evidence>
<evidence type="ECO:0000256" key="1">
    <source>
        <dbReference type="ARBA" id="ARBA00004651"/>
    </source>
</evidence>
<dbReference type="InterPro" id="IPR050250">
    <property type="entry name" value="Macrolide_Exporter_MacB"/>
</dbReference>
<evidence type="ECO:0000256" key="7">
    <source>
        <dbReference type="SAM" id="Phobius"/>
    </source>
</evidence>
<protein>
    <submittedName>
        <fullName evidence="9">Acidobacterial duplicated orphan permease</fullName>
    </submittedName>
</protein>
<keyword evidence="5 7" id="KW-0472">Membrane</keyword>
<dbReference type="PANTHER" id="PTHR30572:SF4">
    <property type="entry name" value="ABC TRANSPORTER PERMEASE YTRF"/>
    <property type="match status" value="1"/>
</dbReference>
<dbReference type="STRING" id="180332.GCA_000797495_04903"/>
<keyword evidence="10" id="KW-1185">Reference proteome</keyword>
<dbReference type="PANTHER" id="PTHR30572">
    <property type="entry name" value="MEMBRANE COMPONENT OF TRANSPORTER-RELATED"/>
    <property type="match status" value="1"/>
</dbReference>
<feature type="domain" description="ABC3 transporter permease C-terminal" evidence="8">
    <location>
        <begin position="739"/>
        <end position="855"/>
    </location>
</feature>
<evidence type="ECO:0000259" key="8">
    <source>
        <dbReference type="Pfam" id="PF02687"/>
    </source>
</evidence>
<dbReference type="GO" id="GO:0022857">
    <property type="term" value="F:transmembrane transporter activity"/>
    <property type="evidence" value="ECO:0007669"/>
    <property type="project" value="TreeGrafter"/>
</dbReference>
<evidence type="ECO:0000256" key="3">
    <source>
        <dbReference type="ARBA" id="ARBA00022692"/>
    </source>
</evidence>
<organism evidence="9 10">
    <name type="scientific">Robinsoniella peoriensis</name>
    <dbReference type="NCBI Taxonomy" id="180332"/>
    <lineage>
        <taxon>Bacteria</taxon>
        <taxon>Bacillati</taxon>
        <taxon>Bacillota</taxon>
        <taxon>Clostridia</taxon>
        <taxon>Lachnospirales</taxon>
        <taxon>Lachnospiraceae</taxon>
        <taxon>Robinsoniella</taxon>
    </lineage>
</organism>
<feature type="transmembrane region" description="Helical" evidence="7">
    <location>
        <begin position="314"/>
        <end position="335"/>
    </location>
</feature>
<dbReference type="InterPro" id="IPR003838">
    <property type="entry name" value="ABC3_permease_C"/>
</dbReference>
<dbReference type="Proteomes" id="UP000306509">
    <property type="component" value="Unassembled WGS sequence"/>
</dbReference>